<gene>
    <name evidence="2" type="ORF">DTPHA_603099</name>
</gene>
<name>A0ABD7LTK3_ENTFC</name>
<dbReference type="SMART" id="SM00465">
    <property type="entry name" value="GIYc"/>
    <property type="match status" value="1"/>
</dbReference>
<evidence type="ECO:0000313" key="2">
    <source>
        <dbReference type="EMBL" id="SAM54499.1"/>
    </source>
</evidence>
<reference evidence="2 3" key="1">
    <citation type="submission" date="2016-04" db="EMBL/GenBank/DDBJ databases">
        <authorList>
            <person name="Millard A."/>
        </authorList>
    </citation>
    <scope>NUCLEOTIDE SEQUENCE [LARGE SCALE GENOMIC DNA]</scope>
    <source>
        <strain evidence="2">Isolate 22</strain>
    </source>
</reference>
<dbReference type="CDD" id="cd10443">
    <property type="entry name" value="GIY-YIG_HE_Tlr8p_PBC-V_like"/>
    <property type="match status" value="1"/>
</dbReference>
<dbReference type="NCBIfam" id="TIGR01453">
    <property type="entry name" value="grpIintron_endo"/>
    <property type="match status" value="1"/>
</dbReference>
<dbReference type="PROSITE" id="PS50164">
    <property type="entry name" value="GIY_YIG"/>
    <property type="match status" value="1"/>
</dbReference>
<dbReference type="InterPro" id="IPR000305">
    <property type="entry name" value="GIY-YIG_endonuc"/>
</dbReference>
<dbReference type="Proteomes" id="UP000183509">
    <property type="component" value="Unassembled WGS sequence"/>
</dbReference>
<dbReference type="InterPro" id="IPR006350">
    <property type="entry name" value="Intron_endoG1"/>
</dbReference>
<organism evidence="2 3">
    <name type="scientific">Enterococcus faecium</name>
    <name type="common">Streptococcus faecium</name>
    <dbReference type="NCBI Taxonomy" id="1352"/>
    <lineage>
        <taxon>Bacteria</taxon>
        <taxon>Bacillati</taxon>
        <taxon>Bacillota</taxon>
        <taxon>Bacilli</taxon>
        <taxon>Lactobacillales</taxon>
        <taxon>Enterococcaceae</taxon>
        <taxon>Enterococcus</taxon>
    </lineage>
</organism>
<feature type="domain" description="GIY-YIG" evidence="1">
    <location>
        <begin position="2"/>
        <end position="97"/>
    </location>
</feature>
<dbReference type="Pfam" id="PF01541">
    <property type="entry name" value="GIY-YIG"/>
    <property type="match status" value="1"/>
</dbReference>
<evidence type="ECO:0000259" key="1">
    <source>
        <dbReference type="PROSITE" id="PS50164"/>
    </source>
</evidence>
<dbReference type="Gene3D" id="3.40.1440.10">
    <property type="entry name" value="GIY-YIG endonuclease"/>
    <property type="match status" value="1"/>
</dbReference>
<dbReference type="AlphaFoldDB" id="A0ABD7LTK3"/>
<sequence length="253" mass="29309">MKKYIIYKHLNKINGKIYIGVTNDIGRRWRSGGIEYKPPKNETQHHRSFWNAIQKYGWENFDHLIIEEDLTMKEAFEKEKFYIELYDSTNKKKGYNIAKGGNGGIIYKVHPKGMLGKKQSKEFSSNHSKWAKNHKNNCMTNGDVVWGVTHEHPKGMLGKHHSKESIMKKKAYSGENAVTSKPIVAIERDGTKREFHSAKLCMAYYSISTCVFYRLLKDGAPYVINPKANYRNKEKILAIEGIMFKHKEDTEVS</sequence>
<dbReference type="InterPro" id="IPR035901">
    <property type="entry name" value="GIY-YIG_endonuc_sf"/>
</dbReference>
<protein>
    <submittedName>
        <fullName evidence="2">GIY-YIG catalytic domain protein</fullName>
    </submittedName>
</protein>
<evidence type="ECO:0000313" key="3">
    <source>
        <dbReference type="Proteomes" id="UP000183509"/>
    </source>
</evidence>
<dbReference type="EMBL" id="FKLM01000143">
    <property type="protein sequence ID" value="SAM54499.1"/>
    <property type="molecule type" value="Genomic_DNA"/>
</dbReference>
<dbReference type="RefSeq" id="WP_010729418.1">
    <property type="nucleotide sequence ID" value="NZ_AP026655.1"/>
</dbReference>
<proteinExistence type="predicted"/>
<accession>A0ABD7LTK3</accession>
<dbReference type="SUPFAM" id="SSF82771">
    <property type="entry name" value="GIY-YIG endonuclease"/>
    <property type="match status" value="1"/>
</dbReference>
<comment type="caution">
    <text evidence="2">The sequence shown here is derived from an EMBL/GenBank/DDBJ whole genome shotgun (WGS) entry which is preliminary data.</text>
</comment>